<reference evidence="2" key="1">
    <citation type="submission" date="2021-06" db="EMBL/GenBank/DDBJ databases">
        <authorList>
            <consortium name="Wellcome Sanger Institute Data Sharing"/>
        </authorList>
    </citation>
    <scope>NUCLEOTIDE SEQUENCE [LARGE SCALE GENOMIC DNA]</scope>
</reference>
<protein>
    <recommendedName>
        <fullName evidence="1">Ig-like domain-containing protein</fullName>
    </recommendedName>
</protein>
<dbReference type="Gene3D" id="2.60.40.10">
    <property type="entry name" value="Immunoglobulins"/>
    <property type="match status" value="1"/>
</dbReference>
<dbReference type="AlphaFoldDB" id="A0A8C4RR72"/>
<dbReference type="InterPro" id="IPR013783">
    <property type="entry name" value="Ig-like_fold"/>
</dbReference>
<dbReference type="Pfam" id="PF07686">
    <property type="entry name" value="V-set"/>
    <property type="match status" value="1"/>
</dbReference>
<evidence type="ECO:0000313" key="3">
    <source>
        <dbReference type="Proteomes" id="UP000694620"/>
    </source>
</evidence>
<dbReference type="InterPro" id="IPR003599">
    <property type="entry name" value="Ig_sub"/>
</dbReference>
<dbReference type="InterPro" id="IPR007110">
    <property type="entry name" value="Ig-like_dom"/>
</dbReference>
<dbReference type="PROSITE" id="PS50835">
    <property type="entry name" value="IG_LIKE"/>
    <property type="match status" value="1"/>
</dbReference>
<dbReference type="InterPro" id="IPR036179">
    <property type="entry name" value="Ig-like_dom_sf"/>
</dbReference>
<dbReference type="InterPro" id="IPR003598">
    <property type="entry name" value="Ig_sub2"/>
</dbReference>
<dbReference type="GeneTree" id="ENSGT00980000203157"/>
<organism evidence="2 3">
    <name type="scientific">Erpetoichthys calabaricus</name>
    <name type="common">Rope fish</name>
    <name type="synonym">Calamoichthys calabaricus</name>
    <dbReference type="NCBI Taxonomy" id="27687"/>
    <lineage>
        <taxon>Eukaryota</taxon>
        <taxon>Metazoa</taxon>
        <taxon>Chordata</taxon>
        <taxon>Craniata</taxon>
        <taxon>Vertebrata</taxon>
        <taxon>Euteleostomi</taxon>
        <taxon>Actinopterygii</taxon>
        <taxon>Polypteriformes</taxon>
        <taxon>Polypteridae</taxon>
        <taxon>Erpetoichthys</taxon>
    </lineage>
</organism>
<dbReference type="Ensembl" id="ENSECRT00000006221.1">
    <property type="protein sequence ID" value="ENSECRP00000006122.1"/>
    <property type="gene ID" value="ENSECRG00000004085.1"/>
</dbReference>
<feature type="domain" description="Ig-like" evidence="1">
    <location>
        <begin position="22"/>
        <end position="112"/>
    </location>
</feature>
<reference evidence="2" key="2">
    <citation type="submission" date="2025-08" db="UniProtKB">
        <authorList>
            <consortium name="Ensembl"/>
        </authorList>
    </citation>
    <scope>IDENTIFICATION</scope>
</reference>
<name>A0A8C4RR72_ERPCA</name>
<dbReference type="SMART" id="SM00409">
    <property type="entry name" value="IG"/>
    <property type="match status" value="1"/>
</dbReference>
<dbReference type="InterPro" id="IPR013106">
    <property type="entry name" value="Ig_V-set"/>
</dbReference>
<dbReference type="SMART" id="SM00408">
    <property type="entry name" value="IGc2"/>
    <property type="match status" value="1"/>
</dbReference>
<sequence>MEIYRLTWVSVLITGNSAVGSPFLVQMPSSLKVTTGETFSLNCSLRNGRLDPDYLWYRGFNRSTASVVPSRSGRVFYSTDENGASLRVTGSRRADSGQYFCAVSHNGEKIFSDGTQVYVKEHIKYSQVIFTFTAILFRIKYSLQLNTRIREVLQYFCLLFKSNLSYIKYMLQFYVGLSKYIAKKIIAWL</sequence>
<dbReference type="Proteomes" id="UP000694620">
    <property type="component" value="Chromosome 1"/>
</dbReference>
<reference evidence="2" key="3">
    <citation type="submission" date="2025-09" db="UniProtKB">
        <authorList>
            <consortium name="Ensembl"/>
        </authorList>
    </citation>
    <scope>IDENTIFICATION</scope>
</reference>
<proteinExistence type="predicted"/>
<keyword evidence="3" id="KW-1185">Reference proteome</keyword>
<accession>A0A8C4RR72</accession>
<evidence type="ECO:0000259" key="1">
    <source>
        <dbReference type="PROSITE" id="PS50835"/>
    </source>
</evidence>
<evidence type="ECO:0000313" key="2">
    <source>
        <dbReference type="Ensembl" id="ENSECRP00000006122.1"/>
    </source>
</evidence>
<dbReference type="SUPFAM" id="SSF48726">
    <property type="entry name" value="Immunoglobulin"/>
    <property type="match status" value="1"/>
</dbReference>